<dbReference type="Gene3D" id="3.40.50.12710">
    <property type="match status" value="1"/>
</dbReference>
<feature type="region of interest" description="Disordered" evidence="8">
    <location>
        <begin position="458"/>
        <end position="502"/>
    </location>
</feature>
<keyword evidence="10" id="KW-1185">Reference proteome</keyword>
<comment type="subcellular location">
    <subcellularLocation>
        <location evidence="1 7">Mitochondrion</location>
    </subcellularLocation>
</comment>
<dbReference type="EC" id="2.1.1.320" evidence="7"/>
<dbReference type="PANTHER" id="PTHR12049:SF7">
    <property type="entry name" value="PROTEIN ARGININE METHYLTRANSFERASE NDUFAF7, MITOCHONDRIAL"/>
    <property type="match status" value="1"/>
</dbReference>
<feature type="compositionally biased region" description="Low complexity" evidence="8">
    <location>
        <begin position="241"/>
        <end position="256"/>
    </location>
</feature>
<evidence type="ECO:0000313" key="9">
    <source>
        <dbReference type="EMBL" id="PWN24715.1"/>
    </source>
</evidence>
<dbReference type="GO" id="GO:0032259">
    <property type="term" value="P:methylation"/>
    <property type="evidence" value="ECO:0007669"/>
    <property type="project" value="UniProtKB-KW"/>
</dbReference>
<evidence type="ECO:0000256" key="6">
    <source>
        <dbReference type="ARBA" id="ARBA00048612"/>
    </source>
</evidence>
<comment type="catalytic activity">
    <reaction evidence="6 7">
        <text>L-arginyl-[protein] + 2 S-adenosyl-L-methionine = N(omega),N(omega)'-dimethyl-L-arginyl-[protein] + 2 S-adenosyl-L-homocysteine + 2 H(+)</text>
        <dbReference type="Rhea" id="RHEA:48108"/>
        <dbReference type="Rhea" id="RHEA-COMP:10532"/>
        <dbReference type="Rhea" id="RHEA-COMP:11992"/>
        <dbReference type="ChEBI" id="CHEBI:15378"/>
        <dbReference type="ChEBI" id="CHEBI:29965"/>
        <dbReference type="ChEBI" id="CHEBI:57856"/>
        <dbReference type="ChEBI" id="CHEBI:59789"/>
        <dbReference type="ChEBI" id="CHEBI:88221"/>
        <dbReference type="EC" id="2.1.1.320"/>
    </reaction>
</comment>
<dbReference type="RefSeq" id="XP_025359327.1">
    <property type="nucleotide sequence ID" value="XM_025508677.1"/>
</dbReference>
<feature type="compositionally biased region" description="Polar residues" evidence="8">
    <location>
        <begin position="201"/>
        <end position="219"/>
    </location>
</feature>
<comment type="similarity">
    <text evidence="2 7">Belongs to the NDUFAF7 family.</text>
</comment>
<evidence type="ECO:0000256" key="4">
    <source>
        <dbReference type="ARBA" id="ARBA00022679"/>
    </source>
</evidence>
<dbReference type="Proteomes" id="UP000245884">
    <property type="component" value="Unassembled WGS sequence"/>
</dbReference>
<organism evidence="9 10">
    <name type="scientific">Jaminaea rosea</name>
    <dbReference type="NCBI Taxonomy" id="1569628"/>
    <lineage>
        <taxon>Eukaryota</taxon>
        <taxon>Fungi</taxon>
        <taxon>Dikarya</taxon>
        <taxon>Basidiomycota</taxon>
        <taxon>Ustilaginomycotina</taxon>
        <taxon>Exobasidiomycetes</taxon>
        <taxon>Microstromatales</taxon>
        <taxon>Microstromatales incertae sedis</taxon>
        <taxon>Jaminaea</taxon>
    </lineage>
</organism>
<keyword evidence="4 7" id="KW-0808">Transferase</keyword>
<evidence type="ECO:0000256" key="3">
    <source>
        <dbReference type="ARBA" id="ARBA00022603"/>
    </source>
</evidence>
<dbReference type="EMBL" id="KZ819679">
    <property type="protein sequence ID" value="PWN24715.1"/>
    <property type="molecule type" value="Genomic_DNA"/>
</dbReference>
<dbReference type="OrthoDB" id="438553at2759"/>
<dbReference type="GO" id="GO:0032981">
    <property type="term" value="P:mitochondrial respiratory chain complex I assembly"/>
    <property type="evidence" value="ECO:0007669"/>
    <property type="project" value="TreeGrafter"/>
</dbReference>
<evidence type="ECO:0000256" key="8">
    <source>
        <dbReference type="SAM" id="MobiDB-lite"/>
    </source>
</evidence>
<proteinExistence type="inferred from homology"/>
<dbReference type="GO" id="GO:0005739">
    <property type="term" value="C:mitochondrion"/>
    <property type="evidence" value="ECO:0007669"/>
    <property type="project" value="UniProtKB-SubCell"/>
</dbReference>
<evidence type="ECO:0000256" key="7">
    <source>
        <dbReference type="RuleBase" id="RU364114"/>
    </source>
</evidence>
<dbReference type="SUPFAM" id="SSF53335">
    <property type="entry name" value="S-adenosyl-L-methionine-dependent methyltransferases"/>
    <property type="match status" value="1"/>
</dbReference>
<evidence type="ECO:0000256" key="2">
    <source>
        <dbReference type="ARBA" id="ARBA00005891"/>
    </source>
</evidence>
<dbReference type="STRING" id="1569628.A0A316UNH6"/>
<dbReference type="Pfam" id="PF02636">
    <property type="entry name" value="Methyltransf_28"/>
    <property type="match status" value="1"/>
</dbReference>
<evidence type="ECO:0000256" key="5">
    <source>
        <dbReference type="ARBA" id="ARBA00023128"/>
    </source>
</evidence>
<name>A0A316UNH6_9BASI</name>
<dbReference type="AlphaFoldDB" id="A0A316UNH6"/>
<feature type="compositionally biased region" description="Low complexity" evidence="8">
    <location>
        <begin position="225"/>
        <end position="234"/>
    </location>
</feature>
<protein>
    <recommendedName>
        <fullName evidence="7">Protein arginine methyltransferase NDUFAF7</fullName>
        <ecNumber evidence="7">2.1.1.320</ecNumber>
    </recommendedName>
</protein>
<dbReference type="GeneID" id="37030500"/>
<dbReference type="InterPro" id="IPR029063">
    <property type="entry name" value="SAM-dependent_MTases_sf"/>
</dbReference>
<keyword evidence="5 7" id="KW-0496">Mitochondrion</keyword>
<comment type="function">
    <text evidence="7">Arginine methyltransferase involved in the assembly or stability of mitochondrial NADH:ubiquinone oxidoreductase complex (complex I).</text>
</comment>
<evidence type="ECO:0000313" key="10">
    <source>
        <dbReference type="Proteomes" id="UP000245884"/>
    </source>
</evidence>
<dbReference type="PANTHER" id="PTHR12049">
    <property type="entry name" value="PROTEIN ARGININE METHYLTRANSFERASE NDUFAF7, MITOCHONDRIAL"/>
    <property type="match status" value="1"/>
</dbReference>
<dbReference type="GO" id="GO:0035243">
    <property type="term" value="F:protein-arginine omega-N symmetric methyltransferase activity"/>
    <property type="evidence" value="ECO:0007669"/>
    <property type="project" value="UniProtKB-EC"/>
</dbReference>
<keyword evidence="3 7" id="KW-0489">Methyltransferase</keyword>
<gene>
    <name evidence="9" type="ORF">BDZ90DRAFT_265750</name>
</gene>
<feature type="region of interest" description="Disordered" evidence="8">
    <location>
        <begin position="201"/>
        <end position="258"/>
    </location>
</feature>
<dbReference type="InterPro" id="IPR003788">
    <property type="entry name" value="NDUFAF7"/>
</dbReference>
<feature type="region of interest" description="Disordered" evidence="8">
    <location>
        <begin position="305"/>
        <end position="339"/>
    </location>
</feature>
<reference evidence="9 10" key="1">
    <citation type="journal article" date="2018" name="Mol. Biol. Evol.">
        <title>Broad Genomic Sampling Reveals a Smut Pathogenic Ancestry of the Fungal Clade Ustilaginomycotina.</title>
        <authorList>
            <person name="Kijpornyongpan T."/>
            <person name="Mondo S.J."/>
            <person name="Barry K."/>
            <person name="Sandor L."/>
            <person name="Lee J."/>
            <person name="Lipzen A."/>
            <person name="Pangilinan J."/>
            <person name="LaButti K."/>
            <person name="Hainaut M."/>
            <person name="Henrissat B."/>
            <person name="Grigoriev I.V."/>
            <person name="Spatafora J.W."/>
            <person name="Aime M.C."/>
        </authorList>
    </citation>
    <scope>NUCLEOTIDE SEQUENCE [LARGE SCALE GENOMIC DNA]</scope>
    <source>
        <strain evidence="9 10">MCA 5214</strain>
    </source>
</reference>
<dbReference type="InterPro" id="IPR038375">
    <property type="entry name" value="NDUFAF7_sf"/>
</dbReference>
<accession>A0A316UNH6</accession>
<evidence type="ECO:0000256" key="1">
    <source>
        <dbReference type="ARBA" id="ARBA00004173"/>
    </source>
</evidence>
<sequence length="502" mass="53202">MRTCLLDPAQGYYASANAPGQQEALEEHGGRDVLGARGDFITSPEISQVFGELLAVYFVSRWQASSSPTSLRLIEFGPGKGTLLADMIRTFSRFPLLSHLKTIHLVETSEGLMRLQLSAIESALAAAGKRIAMPRNDGSSQAADEVHVEYFPHVDAVPIDPSQWTMLVAHEFFDALPIHIFERTVSGFRELLVDVQHQQRQAASGGVQEQRQSGVTTIKVSDLRSSSSSSSNSSKEGGKDATAAASSSTSTPSSPAFRYVLSPTETPWTKLLASSNPRFQRLQPGQRVEISPESWATARRIGELVAGKKAKPAPGQESDAAPSKEPDESASSGPSQGGAGLIVDYGDSKAFGGSFRAFKSHKIVDPLTNPGTADLTANVDFSYLSTALATTEAKGMGPMFQAHFLASLGLEPRVGALMNAVGDNDERKKVIEGAAKRLVDPTGMGAQYKVLGVHANAEGREGEDGEVYPFDSFPSSDGRAANPPTKGQEAAASSPPPGSGKT</sequence>